<dbReference type="EMBL" id="CAACVS010000103">
    <property type="protein sequence ID" value="VEU36820.1"/>
    <property type="molecule type" value="Genomic_DNA"/>
</dbReference>
<dbReference type="AlphaFoldDB" id="A0A448Z4A3"/>
<accession>A0A448Z4A3</accession>
<protein>
    <submittedName>
        <fullName evidence="1">Uncharacterized protein</fullName>
    </submittedName>
</protein>
<gene>
    <name evidence="1" type="ORF">PSNMU_V1.4_AUG-EV-PASAV3_0036040</name>
</gene>
<dbReference type="Proteomes" id="UP000291116">
    <property type="component" value="Unassembled WGS sequence"/>
</dbReference>
<organism evidence="1 2">
    <name type="scientific">Pseudo-nitzschia multistriata</name>
    <dbReference type="NCBI Taxonomy" id="183589"/>
    <lineage>
        <taxon>Eukaryota</taxon>
        <taxon>Sar</taxon>
        <taxon>Stramenopiles</taxon>
        <taxon>Ochrophyta</taxon>
        <taxon>Bacillariophyta</taxon>
        <taxon>Bacillariophyceae</taxon>
        <taxon>Bacillariophycidae</taxon>
        <taxon>Bacillariales</taxon>
        <taxon>Bacillariaceae</taxon>
        <taxon>Pseudo-nitzschia</taxon>
    </lineage>
</organism>
<sequence length="145" mass="16636">MATTFNSVEQRVNDLLAPPVFNEDDTISKELLKLSLKERNALEEEIHGVRSLNPDETPHLVDRSLRDFDQKLLLVAEERQRTREKKILTLHGFDNSECFKSNDVLRNKNEQPFGTQGSKCYRFGIGADVKSLFASEIVELDFPQN</sequence>
<name>A0A448Z4A3_9STRA</name>
<evidence type="ECO:0000313" key="2">
    <source>
        <dbReference type="Proteomes" id="UP000291116"/>
    </source>
</evidence>
<evidence type="ECO:0000313" key="1">
    <source>
        <dbReference type="EMBL" id="VEU36820.1"/>
    </source>
</evidence>
<proteinExistence type="predicted"/>
<reference evidence="1 2" key="1">
    <citation type="submission" date="2019-01" db="EMBL/GenBank/DDBJ databases">
        <authorList>
            <person name="Ferrante I. M."/>
        </authorList>
    </citation>
    <scope>NUCLEOTIDE SEQUENCE [LARGE SCALE GENOMIC DNA]</scope>
    <source>
        <strain evidence="1 2">B856</strain>
    </source>
</reference>
<keyword evidence="2" id="KW-1185">Reference proteome</keyword>